<dbReference type="Proteomes" id="UP000298545">
    <property type="component" value="Chromosome circular"/>
</dbReference>
<dbReference type="EMBL" id="CP039691">
    <property type="protein sequence ID" value="QCI97390.1"/>
    <property type="molecule type" value="Genomic_DNA"/>
</dbReference>
<protein>
    <submittedName>
        <fullName evidence="2">Uncharacterized protein</fullName>
    </submittedName>
</protein>
<gene>
    <name evidence="2" type="ORF">CFBP5473_05305</name>
</gene>
<feature type="compositionally biased region" description="Polar residues" evidence="1">
    <location>
        <begin position="55"/>
        <end position="64"/>
    </location>
</feature>
<accession>A0A4D7DZQ6</accession>
<proteinExistence type="predicted"/>
<feature type="compositionally biased region" description="Basic and acidic residues" evidence="1">
    <location>
        <begin position="44"/>
        <end position="53"/>
    </location>
</feature>
<feature type="region of interest" description="Disordered" evidence="1">
    <location>
        <begin position="16"/>
        <end position="78"/>
    </location>
</feature>
<dbReference type="AlphaFoldDB" id="A0A4D7DZQ6"/>
<evidence type="ECO:0000256" key="1">
    <source>
        <dbReference type="SAM" id="MobiDB-lite"/>
    </source>
</evidence>
<name>A0A4D7DZQ6_9HYPH</name>
<dbReference type="OrthoDB" id="8421915at2"/>
<dbReference type="KEGG" id="alf:CFBP5473_05305"/>
<evidence type="ECO:0000313" key="3">
    <source>
        <dbReference type="Proteomes" id="UP000298545"/>
    </source>
</evidence>
<evidence type="ECO:0000313" key="2">
    <source>
        <dbReference type="EMBL" id="QCI97390.1"/>
    </source>
</evidence>
<reference evidence="2 3" key="1">
    <citation type="submission" date="2019-04" db="EMBL/GenBank/DDBJ databases">
        <title>Complete genome sequence of Agrobacterium larrymoorei CFBP5473.</title>
        <authorList>
            <person name="Haryono M."/>
            <person name="Chou L."/>
            <person name="Lin Y.-C."/>
            <person name="Lai E.-M."/>
            <person name="Kuo C.-H."/>
        </authorList>
    </citation>
    <scope>NUCLEOTIDE SEQUENCE [LARGE SCALE GENOMIC DNA]</scope>
    <source>
        <strain evidence="2 3">CFBP5473</strain>
    </source>
</reference>
<sequence>MRIAFSRASRLAPSFLCSSQESSRRASARLRESFQPKDLGWLDPCDRHRDEGRGSLSSKTSPPSHKQAMIIPSMGGRS</sequence>
<organism evidence="2 3">
    <name type="scientific">Agrobacterium larrymoorei</name>
    <dbReference type="NCBI Taxonomy" id="160699"/>
    <lineage>
        <taxon>Bacteria</taxon>
        <taxon>Pseudomonadati</taxon>
        <taxon>Pseudomonadota</taxon>
        <taxon>Alphaproteobacteria</taxon>
        <taxon>Hyphomicrobiales</taxon>
        <taxon>Rhizobiaceae</taxon>
        <taxon>Rhizobium/Agrobacterium group</taxon>
        <taxon>Agrobacterium</taxon>
    </lineage>
</organism>